<dbReference type="AlphaFoldDB" id="A0A8S1QPR4"/>
<keyword evidence="2" id="KW-1185">Reference proteome</keyword>
<reference evidence="1" key="1">
    <citation type="submission" date="2021-01" db="EMBL/GenBank/DDBJ databases">
        <authorList>
            <consortium name="Genoscope - CEA"/>
            <person name="William W."/>
        </authorList>
    </citation>
    <scope>NUCLEOTIDE SEQUENCE</scope>
</reference>
<evidence type="ECO:0000313" key="2">
    <source>
        <dbReference type="Proteomes" id="UP000688137"/>
    </source>
</evidence>
<evidence type="ECO:0008006" key="3">
    <source>
        <dbReference type="Google" id="ProtNLM"/>
    </source>
</evidence>
<name>A0A8S1QPR4_PARPR</name>
<dbReference type="EMBL" id="CAJJDM010000196">
    <property type="protein sequence ID" value="CAD8117064.1"/>
    <property type="molecule type" value="Genomic_DNA"/>
</dbReference>
<protein>
    <recommendedName>
        <fullName evidence="3">Insulin-like growth factor binding protein, N-terminal</fullName>
    </recommendedName>
</protein>
<dbReference type="InterPro" id="IPR006212">
    <property type="entry name" value="Furin_repeat"/>
</dbReference>
<accession>A0A8S1QPR4</accession>
<dbReference type="PANTHER" id="PTHR15332:SF175">
    <property type="entry name" value="PROPROTEIN CONVERTASE SUBTILISIN_KEXIN TYPE 5-LIKE"/>
    <property type="match status" value="1"/>
</dbReference>
<gene>
    <name evidence="1" type="ORF">PPRIM_AZ9-3.1.T1870014</name>
</gene>
<dbReference type="Proteomes" id="UP000688137">
    <property type="component" value="Unassembled WGS sequence"/>
</dbReference>
<sequence>MKIYLTIQIVYGIITYDQNTLNQFTYQYSGGNSCHSPQQRIQKFYFSDTFARPTKKFFFKLIYLTWLVQKSIQRSDQDSYNILQHQGMLLINRLWYYCIDCVEESISNRIQIGNVCQCKTGYSEYEVKEQICGKCHAKCLTCFQPADGSENQYCLTCIPGQNRVVSDTFKCDCEVNYSDFGGILEVCAVCHYTCGNCIGVEATNCSQCSETSNRELTPLGECLCKQSYFDDNTENITCQKCHHSCLICASSTEKDTCLECPSSRTAQSSGSFFECFCTDSNTFDDGFSLQCQQCDQSCKTCFGPLSSNCLTCDTNYRQLELSFCVCPINYYDIGQLECAECHYSCHRCFDNNAESCIMCSFDLNLRVLKGNICKCVDGYYEEVGIAQCQKCAYKCETCNIQPDKCLSCPLNSIRKLDPIKGCYCPEEYFDKENEITCLSKININQRMSFQMQNLLIINKIF</sequence>
<organism evidence="1 2">
    <name type="scientific">Paramecium primaurelia</name>
    <dbReference type="NCBI Taxonomy" id="5886"/>
    <lineage>
        <taxon>Eukaryota</taxon>
        <taxon>Sar</taxon>
        <taxon>Alveolata</taxon>
        <taxon>Ciliophora</taxon>
        <taxon>Intramacronucleata</taxon>
        <taxon>Oligohymenophorea</taxon>
        <taxon>Peniculida</taxon>
        <taxon>Parameciidae</taxon>
        <taxon>Paramecium</taxon>
    </lineage>
</organism>
<dbReference type="PANTHER" id="PTHR15332">
    <property type="entry name" value="PROPROTEIN CONVERTASE SUBTILISIN_KEXIN TYPE 5-LIKE"/>
    <property type="match status" value="1"/>
</dbReference>
<proteinExistence type="predicted"/>
<dbReference type="SMART" id="SM00261">
    <property type="entry name" value="FU"/>
    <property type="match status" value="6"/>
</dbReference>
<dbReference type="OMA" id="ANGICTR"/>
<comment type="caution">
    <text evidence="1">The sequence shown here is derived from an EMBL/GenBank/DDBJ whole genome shotgun (WGS) entry which is preliminary data.</text>
</comment>
<evidence type="ECO:0000313" key="1">
    <source>
        <dbReference type="EMBL" id="CAD8117064.1"/>
    </source>
</evidence>